<dbReference type="Proteomes" id="UP000825729">
    <property type="component" value="Unassembled WGS sequence"/>
</dbReference>
<organism evidence="2 3">
    <name type="scientific">Aristolochia fimbriata</name>
    <name type="common">White veined hardy Dutchman's pipe vine</name>
    <dbReference type="NCBI Taxonomy" id="158543"/>
    <lineage>
        <taxon>Eukaryota</taxon>
        <taxon>Viridiplantae</taxon>
        <taxon>Streptophyta</taxon>
        <taxon>Embryophyta</taxon>
        <taxon>Tracheophyta</taxon>
        <taxon>Spermatophyta</taxon>
        <taxon>Magnoliopsida</taxon>
        <taxon>Magnoliidae</taxon>
        <taxon>Piperales</taxon>
        <taxon>Aristolochiaceae</taxon>
        <taxon>Aristolochia</taxon>
    </lineage>
</organism>
<dbReference type="AlphaFoldDB" id="A0AAV7ER00"/>
<comment type="caution">
    <text evidence="2">The sequence shown here is derived from an EMBL/GenBank/DDBJ whole genome shotgun (WGS) entry which is preliminary data.</text>
</comment>
<sequence>MEEDTSAEKEVHLENLFSSQMCIQNRPRKGNTKKASSLSSPTLPLEHGEELKRSCRKAHVTKRVVSKLRSLDDTFKVQMVGFLLERKIYKEEDQRSTKAGPIHVRKEKNLEL</sequence>
<evidence type="ECO:0000313" key="2">
    <source>
        <dbReference type="EMBL" id="KAG9451297.1"/>
    </source>
</evidence>
<feature type="region of interest" description="Disordered" evidence="1">
    <location>
        <begin position="92"/>
        <end position="112"/>
    </location>
</feature>
<proteinExistence type="predicted"/>
<feature type="compositionally biased region" description="Polar residues" evidence="1">
    <location>
        <begin position="33"/>
        <end position="42"/>
    </location>
</feature>
<gene>
    <name evidence="2" type="ORF">H6P81_011262</name>
</gene>
<evidence type="ECO:0000313" key="3">
    <source>
        <dbReference type="Proteomes" id="UP000825729"/>
    </source>
</evidence>
<dbReference type="EMBL" id="JAINDJ010000004">
    <property type="protein sequence ID" value="KAG9451297.1"/>
    <property type="molecule type" value="Genomic_DNA"/>
</dbReference>
<feature type="region of interest" description="Disordered" evidence="1">
    <location>
        <begin position="23"/>
        <end position="50"/>
    </location>
</feature>
<name>A0AAV7ER00_ARIFI</name>
<keyword evidence="3" id="KW-1185">Reference proteome</keyword>
<protein>
    <submittedName>
        <fullName evidence="2">Uncharacterized protein</fullName>
    </submittedName>
</protein>
<evidence type="ECO:0000256" key="1">
    <source>
        <dbReference type="SAM" id="MobiDB-lite"/>
    </source>
</evidence>
<reference evidence="2 3" key="1">
    <citation type="submission" date="2021-07" db="EMBL/GenBank/DDBJ databases">
        <title>The Aristolochia fimbriata genome: insights into angiosperm evolution, floral development and chemical biosynthesis.</title>
        <authorList>
            <person name="Jiao Y."/>
        </authorList>
    </citation>
    <scope>NUCLEOTIDE SEQUENCE [LARGE SCALE GENOMIC DNA]</scope>
    <source>
        <strain evidence="2">IBCAS-2021</strain>
        <tissue evidence="2">Leaf</tissue>
    </source>
</reference>
<accession>A0AAV7ER00</accession>